<dbReference type="InterPro" id="IPR036322">
    <property type="entry name" value="WD40_repeat_dom_sf"/>
</dbReference>
<comment type="subcellular location">
    <subcellularLocation>
        <location evidence="7">Nucleus</location>
        <location evidence="7">Nucleolus</location>
    </subcellularLocation>
    <subcellularLocation>
        <location evidence="7">Nucleus</location>
        <location evidence="7">Nucleoplasm</location>
    </subcellularLocation>
</comment>
<dbReference type="EMBL" id="JH431850">
    <property type="status" value="NOT_ANNOTATED_CDS"/>
    <property type="molecule type" value="Genomic_DNA"/>
</dbReference>
<dbReference type="GO" id="GO:0070545">
    <property type="term" value="C:PeBoW complex"/>
    <property type="evidence" value="ECO:0007669"/>
    <property type="project" value="TreeGrafter"/>
</dbReference>
<feature type="compositionally biased region" description="Acidic residues" evidence="9">
    <location>
        <begin position="51"/>
        <end position="78"/>
    </location>
</feature>
<evidence type="ECO:0000256" key="9">
    <source>
        <dbReference type="SAM" id="MobiDB-lite"/>
    </source>
</evidence>
<dbReference type="GO" id="GO:0043021">
    <property type="term" value="F:ribonucleoprotein complex binding"/>
    <property type="evidence" value="ECO:0007669"/>
    <property type="project" value="UniProtKB-UniRule"/>
</dbReference>
<dbReference type="GO" id="GO:0000463">
    <property type="term" value="P:maturation of LSU-rRNA from tricistronic rRNA transcript (SSU-rRNA, 5.8S rRNA, LSU-rRNA)"/>
    <property type="evidence" value="ECO:0007669"/>
    <property type="project" value="UniProtKB-UniRule"/>
</dbReference>
<comment type="function">
    <text evidence="6">Component of the PeBoW complex, which is required for maturation of 28S and 5.8S ribosomal RNAs and formation of the 60S ribosome.</text>
</comment>
<dbReference type="PhylomeDB" id="T1J4W3"/>
<evidence type="ECO:0000256" key="7">
    <source>
        <dbReference type="HAMAP-Rule" id="MF_03027"/>
    </source>
</evidence>
<evidence type="ECO:0000256" key="4">
    <source>
        <dbReference type="ARBA" id="ARBA00022737"/>
    </source>
</evidence>
<dbReference type="InterPro" id="IPR028598">
    <property type="entry name" value="BOP1/Erb1"/>
</dbReference>
<dbReference type="PANTHER" id="PTHR17605">
    <property type="entry name" value="RIBOSOME BIOGENESIS PROTEIN BOP1 BLOCK OF PROLIFERATION 1 PROTEIN"/>
    <property type="match status" value="1"/>
</dbReference>
<evidence type="ECO:0000256" key="8">
    <source>
        <dbReference type="PROSITE-ProRule" id="PRU00221"/>
    </source>
</evidence>
<dbReference type="HOGENOM" id="CLU_011390_2_0_1"/>
<keyword evidence="2 7" id="KW-0698">rRNA processing</keyword>
<evidence type="ECO:0000313" key="12">
    <source>
        <dbReference type="Proteomes" id="UP000014500"/>
    </source>
</evidence>
<dbReference type="Proteomes" id="UP000014500">
    <property type="component" value="Unassembled WGS sequence"/>
</dbReference>
<dbReference type="PANTHER" id="PTHR17605:SF0">
    <property type="entry name" value="RIBOSOME BIOGENESIS PROTEIN BOP1"/>
    <property type="match status" value="1"/>
</dbReference>
<dbReference type="HAMAP" id="MF_03027">
    <property type="entry name" value="BOP1"/>
    <property type="match status" value="1"/>
</dbReference>
<keyword evidence="3 8" id="KW-0853">WD repeat</keyword>
<dbReference type="SUPFAM" id="SSF50978">
    <property type="entry name" value="WD40 repeat-like"/>
    <property type="match status" value="1"/>
</dbReference>
<name>T1J4W3_STRMM</name>
<keyword evidence="4" id="KW-0677">Repeat</keyword>
<feature type="compositionally biased region" description="Basic residues" evidence="9">
    <location>
        <begin position="99"/>
        <end position="108"/>
    </location>
</feature>
<dbReference type="PROSITE" id="PS50082">
    <property type="entry name" value="WD_REPEATS_2"/>
    <property type="match status" value="1"/>
</dbReference>
<organism evidence="11 12">
    <name type="scientific">Strigamia maritima</name>
    <name type="common">European centipede</name>
    <name type="synonym">Geophilus maritimus</name>
    <dbReference type="NCBI Taxonomy" id="126957"/>
    <lineage>
        <taxon>Eukaryota</taxon>
        <taxon>Metazoa</taxon>
        <taxon>Ecdysozoa</taxon>
        <taxon>Arthropoda</taxon>
        <taxon>Myriapoda</taxon>
        <taxon>Chilopoda</taxon>
        <taxon>Pleurostigmophora</taxon>
        <taxon>Geophilomorpha</taxon>
        <taxon>Linotaeniidae</taxon>
        <taxon>Strigamia</taxon>
    </lineage>
</organism>
<dbReference type="GO" id="GO:0030687">
    <property type="term" value="C:preribosome, large subunit precursor"/>
    <property type="evidence" value="ECO:0007669"/>
    <property type="project" value="UniProtKB-UniRule"/>
</dbReference>
<comment type="similarity">
    <text evidence="7">Belongs to the WD repeat BOP1/ERB1 family.</text>
</comment>
<proteinExistence type="inferred from homology"/>
<accession>T1J4W3</accession>
<feature type="region of interest" description="Disordered" evidence="9">
    <location>
        <begin position="1"/>
        <end position="115"/>
    </location>
</feature>
<dbReference type="Pfam" id="PF00400">
    <property type="entry name" value="WD40"/>
    <property type="match status" value="4"/>
</dbReference>
<feature type="compositionally biased region" description="Basic and acidic residues" evidence="9">
    <location>
        <begin position="20"/>
        <end position="33"/>
    </location>
</feature>
<dbReference type="AlphaFoldDB" id="T1J4W3"/>
<dbReference type="GO" id="GO:0000466">
    <property type="term" value="P:maturation of 5.8S rRNA from tricistronic rRNA transcript (SSU-rRNA, 5.8S rRNA, LSU-rRNA)"/>
    <property type="evidence" value="ECO:0007669"/>
    <property type="project" value="UniProtKB-UniRule"/>
</dbReference>
<evidence type="ECO:0000256" key="6">
    <source>
        <dbReference type="ARBA" id="ARBA00055102"/>
    </source>
</evidence>
<dbReference type="InterPro" id="IPR012953">
    <property type="entry name" value="BOP1_N_dom"/>
</dbReference>
<comment type="function">
    <text evidence="7">Required for maturation of ribosomal RNAs and formation of the large ribosomal subunit.</text>
</comment>
<reference evidence="12" key="1">
    <citation type="submission" date="2011-05" db="EMBL/GenBank/DDBJ databases">
        <authorList>
            <person name="Richards S.R."/>
            <person name="Qu J."/>
            <person name="Jiang H."/>
            <person name="Jhangiani S.N."/>
            <person name="Agravi P."/>
            <person name="Goodspeed R."/>
            <person name="Gross S."/>
            <person name="Mandapat C."/>
            <person name="Jackson L."/>
            <person name="Mathew T."/>
            <person name="Pu L."/>
            <person name="Thornton R."/>
            <person name="Saada N."/>
            <person name="Wilczek-Boney K.B."/>
            <person name="Lee S."/>
            <person name="Kovar C."/>
            <person name="Wu Y."/>
            <person name="Scherer S.E."/>
            <person name="Worley K.C."/>
            <person name="Muzny D.M."/>
            <person name="Gibbs R."/>
        </authorList>
    </citation>
    <scope>NUCLEOTIDE SEQUENCE</scope>
    <source>
        <strain evidence="12">Brora</strain>
    </source>
</reference>
<dbReference type="EnsemblMetazoa" id="SMAR008660-RA">
    <property type="protein sequence ID" value="SMAR008660-PA"/>
    <property type="gene ID" value="SMAR008660"/>
</dbReference>
<dbReference type="Gene3D" id="2.130.10.10">
    <property type="entry name" value="YVTN repeat-like/Quinoprotein amine dehydrogenase"/>
    <property type="match status" value="1"/>
</dbReference>
<dbReference type="eggNOG" id="KOG0650">
    <property type="taxonomic scope" value="Eukaryota"/>
</dbReference>
<dbReference type="PROSITE" id="PS00678">
    <property type="entry name" value="WD_REPEATS_1"/>
    <property type="match status" value="1"/>
</dbReference>
<dbReference type="FunFam" id="2.130.10.10:FF:000061">
    <property type="entry name" value="Ribosome biogenesis protein BOP1 homolog"/>
    <property type="match status" value="1"/>
</dbReference>
<evidence type="ECO:0000256" key="1">
    <source>
        <dbReference type="ARBA" id="ARBA00022517"/>
    </source>
</evidence>
<dbReference type="STRING" id="126957.T1J4W3"/>
<dbReference type="PROSITE" id="PS50294">
    <property type="entry name" value="WD_REPEATS_REGION"/>
    <property type="match status" value="1"/>
</dbReference>
<keyword evidence="5 7" id="KW-0539">Nucleus</keyword>
<dbReference type="GO" id="GO:0005654">
    <property type="term" value="C:nucleoplasm"/>
    <property type="evidence" value="ECO:0007669"/>
    <property type="project" value="UniProtKB-SubCell"/>
</dbReference>
<evidence type="ECO:0000256" key="3">
    <source>
        <dbReference type="ARBA" id="ARBA00022574"/>
    </source>
</evidence>
<dbReference type="InterPro" id="IPR001680">
    <property type="entry name" value="WD40_rpt"/>
</dbReference>
<protein>
    <recommendedName>
        <fullName evidence="7">Ribosome biogenesis protein BOP1 homolog</fullName>
    </recommendedName>
</protein>
<dbReference type="SMART" id="SM01035">
    <property type="entry name" value="BOP1NT"/>
    <property type="match status" value="1"/>
</dbReference>
<dbReference type="InterPro" id="IPR019775">
    <property type="entry name" value="WD40_repeat_CS"/>
</dbReference>
<keyword evidence="12" id="KW-1185">Reference proteome</keyword>
<reference evidence="11" key="2">
    <citation type="submission" date="2015-02" db="UniProtKB">
        <authorList>
            <consortium name="EnsemblMetazoa"/>
        </authorList>
    </citation>
    <scope>IDENTIFICATION</scope>
</reference>
<dbReference type="Pfam" id="PF08145">
    <property type="entry name" value="BOP1NT"/>
    <property type="match status" value="1"/>
</dbReference>
<dbReference type="SMART" id="SM00320">
    <property type="entry name" value="WD40"/>
    <property type="match status" value="7"/>
</dbReference>
<evidence type="ECO:0000256" key="2">
    <source>
        <dbReference type="ARBA" id="ARBA00022552"/>
    </source>
</evidence>
<evidence type="ECO:0000256" key="5">
    <source>
        <dbReference type="ARBA" id="ARBA00023242"/>
    </source>
</evidence>
<dbReference type="OMA" id="MRPAKGE"/>
<evidence type="ECO:0000259" key="10">
    <source>
        <dbReference type="SMART" id="SM01035"/>
    </source>
</evidence>
<feature type="repeat" description="WD" evidence="8">
    <location>
        <begin position="428"/>
        <end position="469"/>
    </location>
</feature>
<feature type="domain" description="BOP1 N-terminal" evidence="10">
    <location>
        <begin position="162"/>
        <end position="421"/>
    </location>
</feature>
<sequence>MAPEKRKHVAESENVTEVDDLFKEFDINLKKPLDDEENDSDSSESSSVYSELEEEDGSSTDSTENSEDEQEDDKDDNENLSLSSKSPEESEDEREGNIKKKKSVRPKTKMNPNKEKIMETIKQTENKTTSLGPVASVDEYDFDSSDEEDIRNTVGNIPMEWYNELTHIGYDWDGNKIMKPITKDELDKFLTKMEDPNYWRTVQDKMTGQDVILADEDVDIIQRIQSGIYPDSSYNPYKPWVDIYSHEVEIHPMTNQPEHKRSFLPSLRERQLVTKILQKIRRAQKQSKSTKPVKKPNHFYMIWTDDEKNDISKRMLNHIPAPKMRLPGHEESYNPPPEYLFDKEEKEKWLSTEPDDRKREFMPQKYSCLRHVPAYTDFIKERFERCLDLYLNPRQRKTRSYIDPEDLIPKLPKPKDLQPFPTTLSLMYKGHEGAVRCITVDHSGQYLASGSDDNTIKFWEVSTRRCLRTMKVSGSVQSIAWCPNANACLVAAAVNNLVLIINPGFADNLIVSNTDSAISAPLPADATSKSSIEWKTVSEEDWDKGIRFILDHPKEVKQVTWHAKGDYFATVLPNGGSASVQVHQLIKRQSQQPFSKPKGLVQCVMFHPTRPLLLVATQKTIRMYNLVKQELDKKLITNCNWISSMAMHPGGDNIITGSHDPRLCWFDLELSTKPYKALRHQKESIRQVAFHKRYPLFASAADDCTVVVCHGKVYNDLMQNPLIVPVKVLKGHKKTHDLGVLDCQFHPNAPWIFTAGADGNICLFT</sequence>
<keyword evidence="1 7" id="KW-0690">Ribosome biogenesis</keyword>
<dbReference type="InterPro" id="IPR015943">
    <property type="entry name" value="WD40/YVTN_repeat-like_dom_sf"/>
</dbReference>
<evidence type="ECO:0000313" key="11">
    <source>
        <dbReference type="EnsemblMetazoa" id="SMAR008660-PA"/>
    </source>
</evidence>